<organism evidence="18 19">
    <name type="scientific">Thomasclavelia ramosa</name>
    <dbReference type="NCBI Taxonomy" id="1547"/>
    <lineage>
        <taxon>Bacteria</taxon>
        <taxon>Bacillati</taxon>
        <taxon>Bacillota</taxon>
        <taxon>Erysipelotrichia</taxon>
        <taxon>Erysipelotrichales</taxon>
        <taxon>Coprobacillaceae</taxon>
        <taxon>Thomasclavelia</taxon>
    </lineage>
</organism>
<dbReference type="Pfam" id="PF00672">
    <property type="entry name" value="HAMP"/>
    <property type="match status" value="1"/>
</dbReference>
<evidence type="ECO:0000256" key="8">
    <source>
        <dbReference type="ARBA" id="ARBA00022741"/>
    </source>
</evidence>
<dbReference type="InterPro" id="IPR005467">
    <property type="entry name" value="His_kinase_dom"/>
</dbReference>
<keyword evidence="4" id="KW-1003">Cell membrane</keyword>
<feature type="domain" description="HAMP" evidence="16">
    <location>
        <begin position="195"/>
        <end position="247"/>
    </location>
</feature>
<keyword evidence="5" id="KW-0597">Phosphoprotein</keyword>
<dbReference type="RefSeq" id="WP_008791189.1">
    <property type="nucleotide sequence ID" value="NZ_CACRTL010000008.1"/>
</dbReference>
<feature type="domain" description="Histidine kinase" evidence="15">
    <location>
        <begin position="262"/>
        <end position="475"/>
    </location>
</feature>
<dbReference type="Gene3D" id="3.30.565.10">
    <property type="entry name" value="Histidine kinase-like ATPase, C-terminal domain"/>
    <property type="match status" value="1"/>
</dbReference>
<protein>
    <recommendedName>
        <fullName evidence="3">histidine kinase</fullName>
        <ecNumber evidence="3">2.7.13.3</ecNumber>
    </recommendedName>
</protein>
<evidence type="ECO:0000256" key="14">
    <source>
        <dbReference type="SAM" id="Phobius"/>
    </source>
</evidence>
<dbReference type="EC" id="2.7.13.3" evidence="3"/>
<dbReference type="PANTHER" id="PTHR45528">
    <property type="entry name" value="SENSOR HISTIDINE KINASE CPXA"/>
    <property type="match status" value="1"/>
</dbReference>
<keyword evidence="9 18" id="KW-0418">Kinase</keyword>
<dbReference type="InterPro" id="IPR004358">
    <property type="entry name" value="Sig_transdc_His_kin-like_C"/>
</dbReference>
<evidence type="ECO:0000256" key="10">
    <source>
        <dbReference type="ARBA" id="ARBA00022840"/>
    </source>
</evidence>
<dbReference type="InterPro" id="IPR050398">
    <property type="entry name" value="HssS/ArlS-like"/>
</dbReference>
<evidence type="ECO:0000313" key="18">
    <source>
        <dbReference type="EMBL" id="RGD84403.1"/>
    </source>
</evidence>
<keyword evidence="13 14" id="KW-0472">Membrane</keyword>
<dbReference type="SMART" id="SM00387">
    <property type="entry name" value="HATPase_c"/>
    <property type="match status" value="1"/>
</dbReference>
<evidence type="ECO:0000256" key="9">
    <source>
        <dbReference type="ARBA" id="ARBA00022777"/>
    </source>
</evidence>
<sequence length="479" mass="54255">MNFFWKLYFSIMAITLTCFSVGGYMLIQTSFDNSFEREVEAVYQENDILVNSLTLELLPHLEELTIKGGTFQERLDLLKNLVSNMTVETFNGNVSFCIRAENGDVVYQNDTFNDDHKLFDKISQNERGYIVQKDKEHYKLQSLRIFSLNGTKLYFENARDISELFLNRENQFGTLFYYTIILLLASGAVIFAVTRWLVSPIKKLSKATKGVADGHLIVPVVVSSEDEIGQLTKDFNTMTERLSTTMKELHEAVERQEVFVGNFAHELKTPLTSIIGYGDMLRSKRLNEEEVIGYSNLIVEEGRRLEAMSMKLLELIVLKKQDFKMYWVTAETFFQGIVDTVDLLMKEQQIEFIIEIEPGKLYIEPDLMKTVCLNLLDNARKAVGQNGKVYLRGKVLATGYQFVVKDNGCGIAATELSKIKEAFYMVDKSRSRSAGGAGLGLAICEQIIELHHASINFESVLGQGTTVTVVLEGVKVDEV</sequence>
<evidence type="ECO:0000256" key="13">
    <source>
        <dbReference type="ARBA" id="ARBA00023136"/>
    </source>
</evidence>
<dbReference type="CDD" id="cd00082">
    <property type="entry name" value="HisKA"/>
    <property type="match status" value="1"/>
</dbReference>
<evidence type="ECO:0000313" key="19">
    <source>
        <dbReference type="Proteomes" id="UP000261032"/>
    </source>
</evidence>
<dbReference type="SUPFAM" id="SSF55874">
    <property type="entry name" value="ATPase domain of HSP90 chaperone/DNA topoisomerase II/histidine kinase"/>
    <property type="match status" value="1"/>
</dbReference>
<feature type="transmembrane region" description="Helical" evidence="14">
    <location>
        <begin position="175"/>
        <end position="198"/>
    </location>
</feature>
<dbReference type="GO" id="GO:0005886">
    <property type="term" value="C:plasma membrane"/>
    <property type="evidence" value="ECO:0007669"/>
    <property type="project" value="UniProtKB-SubCell"/>
</dbReference>
<dbReference type="CDD" id="cd06225">
    <property type="entry name" value="HAMP"/>
    <property type="match status" value="1"/>
</dbReference>
<dbReference type="PROSITE" id="PS50885">
    <property type="entry name" value="HAMP"/>
    <property type="match status" value="1"/>
</dbReference>
<evidence type="ECO:0000256" key="7">
    <source>
        <dbReference type="ARBA" id="ARBA00022692"/>
    </source>
</evidence>
<evidence type="ECO:0000256" key="6">
    <source>
        <dbReference type="ARBA" id="ARBA00022679"/>
    </source>
</evidence>
<keyword evidence="12" id="KW-0902">Two-component regulatory system</keyword>
<evidence type="ECO:0000256" key="12">
    <source>
        <dbReference type="ARBA" id="ARBA00023012"/>
    </source>
</evidence>
<dbReference type="PRINTS" id="PR00344">
    <property type="entry name" value="BCTRLSENSOR"/>
</dbReference>
<dbReference type="CDD" id="cd00075">
    <property type="entry name" value="HATPase"/>
    <property type="match status" value="1"/>
</dbReference>
<dbReference type="SMART" id="SM00388">
    <property type="entry name" value="HisKA"/>
    <property type="match status" value="1"/>
</dbReference>
<feature type="transmembrane region" description="Helical" evidence="14">
    <location>
        <begin position="7"/>
        <end position="27"/>
    </location>
</feature>
<evidence type="ECO:0000256" key="2">
    <source>
        <dbReference type="ARBA" id="ARBA00004651"/>
    </source>
</evidence>
<keyword evidence="7 14" id="KW-0812">Transmembrane</keyword>
<comment type="caution">
    <text evidence="18">The sequence shown here is derived from an EMBL/GenBank/DDBJ whole genome shotgun (WGS) entry which is preliminary data.</text>
</comment>
<dbReference type="AlphaFoldDB" id="A0A3E3AAA5"/>
<dbReference type="InterPro" id="IPR003594">
    <property type="entry name" value="HATPase_dom"/>
</dbReference>
<keyword evidence="11 14" id="KW-1133">Transmembrane helix</keyword>
<comment type="subcellular location">
    <subcellularLocation>
        <location evidence="2">Cell membrane</location>
        <topology evidence="2">Multi-pass membrane protein</topology>
    </subcellularLocation>
</comment>
<keyword evidence="8" id="KW-0547">Nucleotide-binding</keyword>
<proteinExistence type="predicted"/>
<evidence type="ECO:0000259" key="16">
    <source>
        <dbReference type="PROSITE" id="PS50885"/>
    </source>
</evidence>
<dbReference type="SUPFAM" id="SSF158472">
    <property type="entry name" value="HAMP domain-like"/>
    <property type="match status" value="1"/>
</dbReference>
<dbReference type="Gene3D" id="1.10.287.130">
    <property type="match status" value="1"/>
</dbReference>
<dbReference type="Proteomes" id="UP001211987">
    <property type="component" value="Unassembled WGS sequence"/>
</dbReference>
<dbReference type="Pfam" id="PF02518">
    <property type="entry name" value="HATPase_c"/>
    <property type="match status" value="1"/>
</dbReference>
<reference evidence="18 19" key="1">
    <citation type="submission" date="2018-08" db="EMBL/GenBank/DDBJ databases">
        <title>A genome reference for cultivated species of the human gut microbiota.</title>
        <authorList>
            <person name="Zou Y."/>
            <person name="Xue W."/>
            <person name="Luo G."/>
        </authorList>
    </citation>
    <scope>NUCLEOTIDE SEQUENCE [LARGE SCALE GENOMIC DNA]</scope>
    <source>
        <strain evidence="18 19">OM06-4</strain>
    </source>
</reference>
<evidence type="ECO:0000313" key="17">
    <source>
        <dbReference type="EMBL" id="MDB7083292.1"/>
    </source>
</evidence>
<comment type="catalytic activity">
    <reaction evidence="1">
        <text>ATP + protein L-histidine = ADP + protein N-phospho-L-histidine.</text>
        <dbReference type="EC" id="2.7.13.3"/>
    </reaction>
</comment>
<keyword evidence="6" id="KW-0808">Transferase</keyword>
<dbReference type="Gene3D" id="6.10.340.10">
    <property type="match status" value="1"/>
</dbReference>
<evidence type="ECO:0000256" key="4">
    <source>
        <dbReference type="ARBA" id="ARBA00022475"/>
    </source>
</evidence>
<evidence type="ECO:0000256" key="1">
    <source>
        <dbReference type="ARBA" id="ARBA00000085"/>
    </source>
</evidence>
<dbReference type="GO" id="GO:0000155">
    <property type="term" value="F:phosphorelay sensor kinase activity"/>
    <property type="evidence" value="ECO:0007669"/>
    <property type="project" value="InterPro"/>
</dbReference>
<gene>
    <name evidence="18" type="ORF">DXB93_10560</name>
    <name evidence="17" type="ORF">PM738_05725</name>
</gene>
<keyword evidence="10" id="KW-0067">ATP-binding</keyword>
<dbReference type="PANTHER" id="PTHR45528:SF1">
    <property type="entry name" value="SENSOR HISTIDINE KINASE CPXA"/>
    <property type="match status" value="1"/>
</dbReference>
<dbReference type="InterPro" id="IPR036097">
    <property type="entry name" value="HisK_dim/P_sf"/>
</dbReference>
<dbReference type="InterPro" id="IPR003661">
    <property type="entry name" value="HisK_dim/P_dom"/>
</dbReference>
<dbReference type="EMBL" id="QUSL01000016">
    <property type="protein sequence ID" value="RGD84403.1"/>
    <property type="molecule type" value="Genomic_DNA"/>
</dbReference>
<dbReference type="PROSITE" id="PS50109">
    <property type="entry name" value="HIS_KIN"/>
    <property type="match status" value="1"/>
</dbReference>
<evidence type="ECO:0000256" key="5">
    <source>
        <dbReference type="ARBA" id="ARBA00022553"/>
    </source>
</evidence>
<dbReference type="Pfam" id="PF00512">
    <property type="entry name" value="HisKA"/>
    <property type="match status" value="1"/>
</dbReference>
<dbReference type="FunFam" id="3.30.565.10:FF:000006">
    <property type="entry name" value="Sensor histidine kinase WalK"/>
    <property type="match status" value="1"/>
</dbReference>
<evidence type="ECO:0000256" key="11">
    <source>
        <dbReference type="ARBA" id="ARBA00022989"/>
    </source>
</evidence>
<dbReference type="SMART" id="SM00304">
    <property type="entry name" value="HAMP"/>
    <property type="match status" value="1"/>
</dbReference>
<accession>A0A3E3AAA5</accession>
<name>A0A3E3AAA5_9FIRM</name>
<dbReference type="SUPFAM" id="SSF47384">
    <property type="entry name" value="Homodimeric domain of signal transducing histidine kinase"/>
    <property type="match status" value="1"/>
</dbReference>
<dbReference type="InterPro" id="IPR036890">
    <property type="entry name" value="HATPase_C_sf"/>
</dbReference>
<evidence type="ECO:0000256" key="3">
    <source>
        <dbReference type="ARBA" id="ARBA00012438"/>
    </source>
</evidence>
<dbReference type="Proteomes" id="UP000261032">
    <property type="component" value="Unassembled WGS sequence"/>
</dbReference>
<dbReference type="GO" id="GO:0005524">
    <property type="term" value="F:ATP binding"/>
    <property type="evidence" value="ECO:0007669"/>
    <property type="project" value="UniProtKB-KW"/>
</dbReference>
<dbReference type="InterPro" id="IPR003660">
    <property type="entry name" value="HAMP_dom"/>
</dbReference>
<evidence type="ECO:0000259" key="15">
    <source>
        <dbReference type="PROSITE" id="PS50109"/>
    </source>
</evidence>
<reference evidence="17" key="2">
    <citation type="submission" date="2023-01" db="EMBL/GenBank/DDBJ databases">
        <title>Human gut microbiome strain richness.</title>
        <authorList>
            <person name="Chen-Liaw A."/>
        </authorList>
    </citation>
    <scope>NUCLEOTIDE SEQUENCE</scope>
    <source>
        <strain evidence="17">1001217st2_G6_1001217B_191108</strain>
    </source>
</reference>
<dbReference type="EMBL" id="JAQLKE010000006">
    <property type="protein sequence ID" value="MDB7083292.1"/>
    <property type="molecule type" value="Genomic_DNA"/>
</dbReference>